<evidence type="ECO:0000313" key="12">
    <source>
        <dbReference type="Proteomes" id="UP000285906"/>
    </source>
</evidence>
<comment type="subcellular location">
    <subcellularLocation>
        <location evidence="1">Cell membrane</location>
        <topology evidence="1">Multi-pass membrane protein</topology>
    </subcellularLocation>
</comment>
<reference evidence="10" key="4">
    <citation type="submission" date="2024-05" db="EMBL/GenBank/DDBJ databases">
        <authorList>
            <person name="Sun Q."/>
            <person name="Sedlacek I."/>
        </authorList>
    </citation>
    <scope>NUCLEOTIDE SEQUENCE</scope>
    <source>
        <strain evidence="10">CCM 8490</strain>
    </source>
</reference>
<dbReference type="GO" id="GO:0005886">
    <property type="term" value="C:plasma membrane"/>
    <property type="evidence" value="ECO:0007669"/>
    <property type="project" value="UniProtKB-SubCell"/>
</dbReference>
<reference evidence="13" key="3">
    <citation type="journal article" date="2019" name="Int. J. Syst. Evol. Microbiol.">
        <title>The Global Catalogue of Microorganisms (GCM) 10K type strain sequencing project: providing services to taxonomists for standard genome sequencing and annotation.</title>
        <authorList>
            <consortium name="The Broad Institute Genomics Platform"/>
            <consortium name="The Broad Institute Genome Sequencing Center for Infectious Disease"/>
            <person name="Wu L."/>
            <person name="Ma J."/>
        </authorList>
    </citation>
    <scope>NUCLEOTIDE SEQUENCE [LARGE SCALE GENOMIC DNA]</scope>
    <source>
        <strain evidence="13">CCM 8490</strain>
    </source>
</reference>
<feature type="domain" description="Glycosyltransferase RgtA/B/C/D-like" evidence="9">
    <location>
        <begin position="65"/>
        <end position="219"/>
    </location>
</feature>
<accession>A0A420D824</accession>
<comment type="caution">
    <text evidence="11">The sequence shown here is derived from an EMBL/GenBank/DDBJ whole genome shotgun (WGS) entry which is preliminary data.</text>
</comment>
<feature type="transmembrane region" description="Helical" evidence="8">
    <location>
        <begin position="54"/>
        <end position="77"/>
    </location>
</feature>
<evidence type="ECO:0000256" key="4">
    <source>
        <dbReference type="ARBA" id="ARBA00022679"/>
    </source>
</evidence>
<evidence type="ECO:0000313" key="11">
    <source>
        <dbReference type="EMBL" id="RKE86858.1"/>
    </source>
</evidence>
<feature type="transmembrane region" description="Helical" evidence="8">
    <location>
        <begin position="113"/>
        <end position="130"/>
    </location>
</feature>
<dbReference type="Pfam" id="PF13231">
    <property type="entry name" value="PMT_2"/>
    <property type="match status" value="1"/>
</dbReference>
<feature type="transmembrane region" description="Helical" evidence="8">
    <location>
        <begin position="350"/>
        <end position="367"/>
    </location>
</feature>
<dbReference type="EMBL" id="BMCW01000005">
    <property type="protein sequence ID" value="GGG61509.1"/>
    <property type="molecule type" value="Genomic_DNA"/>
</dbReference>
<keyword evidence="7 8" id="KW-0472">Membrane</keyword>
<keyword evidence="2" id="KW-1003">Cell membrane</keyword>
<keyword evidence="3 11" id="KW-0328">Glycosyltransferase</keyword>
<feature type="transmembrane region" description="Helical" evidence="8">
    <location>
        <begin position="200"/>
        <end position="219"/>
    </location>
</feature>
<protein>
    <submittedName>
        <fullName evidence="11">Dolichyl-phosphate-mannose-protein mannosyltransferase</fullName>
    </submittedName>
</protein>
<feature type="transmembrane region" description="Helical" evidence="8">
    <location>
        <begin position="327"/>
        <end position="343"/>
    </location>
</feature>
<feature type="transmembrane region" description="Helical" evidence="8">
    <location>
        <begin position="12"/>
        <end position="34"/>
    </location>
</feature>
<feature type="transmembrane region" description="Helical" evidence="8">
    <location>
        <begin position="83"/>
        <end position="101"/>
    </location>
</feature>
<keyword evidence="5 8" id="KW-0812">Transmembrane</keyword>
<dbReference type="InterPro" id="IPR038731">
    <property type="entry name" value="RgtA/B/C-like"/>
</dbReference>
<evidence type="ECO:0000256" key="7">
    <source>
        <dbReference type="ARBA" id="ARBA00023136"/>
    </source>
</evidence>
<dbReference type="OrthoDB" id="1238974at2"/>
<evidence type="ECO:0000259" key="9">
    <source>
        <dbReference type="Pfam" id="PF13231"/>
    </source>
</evidence>
<reference evidence="11 12" key="2">
    <citation type="submission" date="2018-09" db="EMBL/GenBank/DDBJ databases">
        <title>Genomic Encyclopedia of Archaeal and Bacterial Type Strains, Phase II (KMG-II): from individual species to whole genera.</title>
        <authorList>
            <person name="Goeker M."/>
        </authorList>
    </citation>
    <scope>NUCLEOTIDE SEQUENCE [LARGE SCALE GENOMIC DNA]</scope>
    <source>
        <strain evidence="11 12">DSM 27620</strain>
    </source>
</reference>
<dbReference type="InterPro" id="IPR050297">
    <property type="entry name" value="LipidA_mod_glycosyltrf_83"/>
</dbReference>
<proteinExistence type="predicted"/>
<keyword evidence="13" id="KW-1185">Reference proteome</keyword>
<dbReference type="AlphaFoldDB" id="A0A420D824"/>
<evidence type="ECO:0000256" key="8">
    <source>
        <dbReference type="SAM" id="Phobius"/>
    </source>
</evidence>
<dbReference type="PANTHER" id="PTHR33908:SF11">
    <property type="entry name" value="MEMBRANE PROTEIN"/>
    <property type="match status" value="1"/>
</dbReference>
<evidence type="ECO:0000256" key="2">
    <source>
        <dbReference type="ARBA" id="ARBA00022475"/>
    </source>
</evidence>
<keyword evidence="4 11" id="KW-0808">Transferase</keyword>
<sequence>MLKQYLTFKNLFKASGIVVILKIIYILLIQDKIFGIEDFTIAKNIVNHHQYSEFFNLGGTAFKLPVYPYLISIFIWFLGDKALLGLAIFQAVLSFFSPIIIYRILKLFSQEKVGILAGFLFLLSPSYFVYSANIEATNIFISILLLWFYCYFTIWNNKQTAIYLFSFGILTALLFLTQVVIVPLAVLMLIALIILKKLNIRRFILLITVAAIFYSPWVIRNYLVFDRVILSKTPAWQNIYYGFTPNGQLLNSLKLVSKQRDHNLYQMRDEVDELTMEKIYKNEVKKVTEWKPYYFLKKGVSNFVCLYFVPPKYFYDNSLSVVLGRKMYVLIINALSLVALVLLYKRDRNIFFFSLLFFGNFTFPYLIGHAGNIRFKLDFEWYQLILIAYFIIELSNKQQKRRIL</sequence>
<feature type="transmembrane region" description="Helical" evidence="8">
    <location>
        <begin position="379"/>
        <end position="396"/>
    </location>
</feature>
<evidence type="ECO:0000313" key="10">
    <source>
        <dbReference type="EMBL" id="GGG61509.1"/>
    </source>
</evidence>
<gene>
    <name evidence="11" type="ORF">BXY58_2272</name>
    <name evidence="10" type="ORF">GCM10007332_24270</name>
</gene>
<dbReference type="RefSeq" id="WP_120213883.1">
    <property type="nucleotide sequence ID" value="NZ_BMCW01000005.1"/>
</dbReference>
<evidence type="ECO:0000256" key="3">
    <source>
        <dbReference type="ARBA" id="ARBA00022676"/>
    </source>
</evidence>
<feature type="transmembrane region" description="Helical" evidence="8">
    <location>
        <begin position="161"/>
        <end position="194"/>
    </location>
</feature>
<feature type="transmembrane region" description="Helical" evidence="8">
    <location>
        <begin position="136"/>
        <end position="154"/>
    </location>
</feature>
<dbReference type="Proteomes" id="UP000658202">
    <property type="component" value="Unassembled WGS sequence"/>
</dbReference>
<name>A0A420D824_9FLAO</name>
<reference evidence="10" key="1">
    <citation type="journal article" date="2014" name="Int. J. Syst. Evol. Microbiol.">
        <title>Complete genome of a new Firmicutes species belonging to the dominant human colonic microbiota ('Ruminococcus bicirculans') reveals two chromosomes and a selective capacity to utilize plant glucans.</title>
        <authorList>
            <consortium name="NISC Comparative Sequencing Program"/>
            <person name="Wegmann U."/>
            <person name="Louis P."/>
            <person name="Goesmann A."/>
            <person name="Henrissat B."/>
            <person name="Duncan S.H."/>
            <person name="Flint H.J."/>
        </authorList>
    </citation>
    <scope>NUCLEOTIDE SEQUENCE</scope>
    <source>
        <strain evidence="10">CCM 8490</strain>
    </source>
</reference>
<evidence type="ECO:0000313" key="13">
    <source>
        <dbReference type="Proteomes" id="UP000658202"/>
    </source>
</evidence>
<evidence type="ECO:0000256" key="6">
    <source>
        <dbReference type="ARBA" id="ARBA00022989"/>
    </source>
</evidence>
<organism evidence="11 12">
    <name type="scientific">Epilithonimonas arachidiradicis</name>
    <dbReference type="NCBI Taxonomy" id="1617282"/>
    <lineage>
        <taxon>Bacteria</taxon>
        <taxon>Pseudomonadati</taxon>
        <taxon>Bacteroidota</taxon>
        <taxon>Flavobacteriia</taxon>
        <taxon>Flavobacteriales</taxon>
        <taxon>Weeksellaceae</taxon>
        <taxon>Chryseobacterium group</taxon>
        <taxon>Epilithonimonas</taxon>
    </lineage>
</organism>
<evidence type="ECO:0000256" key="1">
    <source>
        <dbReference type="ARBA" id="ARBA00004651"/>
    </source>
</evidence>
<dbReference type="PANTHER" id="PTHR33908">
    <property type="entry name" value="MANNOSYLTRANSFERASE YKCB-RELATED"/>
    <property type="match status" value="1"/>
</dbReference>
<evidence type="ECO:0000256" key="5">
    <source>
        <dbReference type="ARBA" id="ARBA00022692"/>
    </source>
</evidence>
<dbReference type="EMBL" id="RAQH01000006">
    <property type="protein sequence ID" value="RKE86858.1"/>
    <property type="molecule type" value="Genomic_DNA"/>
</dbReference>
<keyword evidence="6 8" id="KW-1133">Transmembrane helix</keyword>
<dbReference type="GO" id="GO:0009103">
    <property type="term" value="P:lipopolysaccharide biosynthetic process"/>
    <property type="evidence" value="ECO:0007669"/>
    <property type="project" value="UniProtKB-ARBA"/>
</dbReference>
<dbReference type="Proteomes" id="UP000285906">
    <property type="component" value="Unassembled WGS sequence"/>
</dbReference>
<dbReference type="GO" id="GO:0016763">
    <property type="term" value="F:pentosyltransferase activity"/>
    <property type="evidence" value="ECO:0007669"/>
    <property type="project" value="TreeGrafter"/>
</dbReference>